<accession>A0ABV3T0L8</accession>
<dbReference type="PANTHER" id="PTHR31360:SF0">
    <property type="entry name" value="OIL BODY-ASSOCIATED PROTEIN 1B"/>
    <property type="match status" value="1"/>
</dbReference>
<organism evidence="2 3">
    <name type="scientific">Nocardioides eburneus</name>
    <dbReference type="NCBI Taxonomy" id="3231482"/>
    <lineage>
        <taxon>Bacteria</taxon>
        <taxon>Bacillati</taxon>
        <taxon>Actinomycetota</taxon>
        <taxon>Actinomycetes</taxon>
        <taxon>Propionibacteriales</taxon>
        <taxon>Nocardioidaceae</taxon>
        <taxon>Nocardioides</taxon>
    </lineage>
</organism>
<dbReference type="PANTHER" id="PTHR31360">
    <property type="match status" value="1"/>
</dbReference>
<proteinExistence type="predicted"/>
<feature type="region of interest" description="Disordered" evidence="1">
    <location>
        <begin position="259"/>
        <end position="278"/>
    </location>
</feature>
<dbReference type="Pfam" id="PF06884">
    <property type="entry name" value="DUF1264"/>
    <property type="match status" value="1"/>
</dbReference>
<protein>
    <submittedName>
        <fullName evidence="2">OBAP family protein</fullName>
    </submittedName>
</protein>
<comment type="caution">
    <text evidence="2">The sequence shown here is derived from an EMBL/GenBank/DDBJ whole genome shotgun (WGS) entry which is preliminary data.</text>
</comment>
<reference evidence="2 3" key="1">
    <citation type="submission" date="2024-07" db="EMBL/GenBank/DDBJ databases">
        <authorList>
            <person name="Lee S."/>
            <person name="Kang M."/>
        </authorList>
    </citation>
    <scope>NUCLEOTIDE SEQUENCE [LARGE SCALE GENOMIC DNA]</scope>
    <source>
        <strain evidence="2 3">DS6</strain>
    </source>
</reference>
<dbReference type="Proteomes" id="UP001556631">
    <property type="component" value="Unassembled WGS sequence"/>
</dbReference>
<sequence>MTRRTDGENAAGTVQRLGVGIAAGAAAVMTVALGRKVVATAKVGKGHPLKHRLGVGIAAGAAAAMTVALGRKLVATAKIGKGHPLKHRLLDMAAGTMQPKYPLQAMSTYLNGFHMYADDMGRQVEASHFCIHLRHDLHQCVIFDRNAVDARLIGIEYIISEERFRSLPEEEKRLWHSHHYEVKSGILAAPGIPDLAEHAYFADLVTTYGKTFHTWQYDRDDFPYGIPQLMMGLTEDGQADERLIGERDRRLGISTPHKRRNRADIPMPHVVPGANPWESGRTVQTQLQEMDFRR</sequence>
<evidence type="ECO:0000313" key="2">
    <source>
        <dbReference type="EMBL" id="MEX0428736.1"/>
    </source>
</evidence>
<evidence type="ECO:0000313" key="3">
    <source>
        <dbReference type="Proteomes" id="UP001556631"/>
    </source>
</evidence>
<dbReference type="RefSeq" id="WP_367994707.1">
    <property type="nucleotide sequence ID" value="NZ_JBFPJR010000025.1"/>
</dbReference>
<gene>
    <name evidence="2" type="ORF">AB3X52_13990</name>
</gene>
<name>A0ABV3T0L8_9ACTN</name>
<dbReference type="EMBL" id="JBFPJR010000025">
    <property type="protein sequence ID" value="MEX0428736.1"/>
    <property type="molecule type" value="Genomic_DNA"/>
</dbReference>
<evidence type="ECO:0000256" key="1">
    <source>
        <dbReference type="SAM" id="MobiDB-lite"/>
    </source>
</evidence>
<dbReference type="InterPro" id="IPR010686">
    <property type="entry name" value="OBAP-like"/>
</dbReference>
<keyword evidence="3" id="KW-1185">Reference proteome</keyword>